<dbReference type="Pfam" id="PF00654">
    <property type="entry name" value="Voltage_CLC"/>
    <property type="match status" value="1"/>
</dbReference>
<dbReference type="CDD" id="cd04591">
    <property type="entry name" value="CBS_pair_voltage-gated_CLC_euk_bac"/>
    <property type="match status" value="1"/>
</dbReference>
<evidence type="ECO:0000313" key="14">
    <source>
        <dbReference type="EMBL" id="CUG89156.1"/>
    </source>
</evidence>
<dbReference type="InterPro" id="IPR051280">
    <property type="entry name" value="Cl-channel/antiporter"/>
</dbReference>
<reference evidence="15" key="1">
    <citation type="submission" date="2015-09" db="EMBL/GenBank/DDBJ databases">
        <authorList>
            <consortium name="Pathogen Informatics"/>
        </authorList>
    </citation>
    <scope>NUCLEOTIDE SEQUENCE [LARGE SCALE GENOMIC DNA]</scope>
    <source>
        <strain evidence="15">Lake Konstanz</strain>
    </source>
</reference>
<evidence type="ECO:0000259" key="13">
    <source>
        <dbReference type="PROSITE" id="PS51371"/>
    </source>
</evidence>
<dbReference type="OMA" id="KCDHNGF"/>
<keyword evidence="4" id="KW-0677">Repeat</keyword>
<feature type="transmembrane region" description="Helical" evidence="11">
    <location>
        <begin position="281"/>
        <end position="304"/>
    </location>
</feature>
<evidence type="ECO:0000256" key="2">
    <source>
        <dbReference type="ARBA" id="ARBA00022448"/>
    </source>
</evidence>
<feature type="transmembrane region" description="Helical" evidence="11">
    <location>
        <begin position="202"/>
        <end position="221"/>
    </location>
</feature>
<feature type="transmembrane region" description="Helical" evidence="11">
    <location>
        <begin position="524"/>
        <end position="545"/>
    </location>
</feature>
<evidence type="ECO:0000313" key="15">
    <source>
        <dbReference type="Proteomes" id="UP000051952"/>
    </source>
</evidence>
<dbReference type="PROSITE" id="PS51371">
    <property type="entry name" value="CBS"/>
    <property type="match status" value="2"/>
</dbReference>
<feature type="transmembrane region" description="Helical" evidence="11">
    <location>
        <begin position="167"/>
        <end position="190"/>
    </location>
</feature>
<dbReference type="GO" id="GO:0005254">
    <property type="term" value="F:chloride channel activity"/>
    <property type="evidence" value="ECO:0007669"/>
    <property type="project" value="UniProtKB-UniRule"/>
</dbReference>
<feature type="domain" description="CBS" evidence="13">
    <location>
        <begin position="764"/>
        <end position="825"/>
    </location>
</feature>
<keyword evidence="5 11" id="KW-1133">Transmembrane helix</keyword>
<dbReference type="InterPro" id="IPR046342">
    <property type="entry name" value="CBS_dom_sf"/>
</dbReference>
<feature type="transmembrane region" description="Helical" evidence="11">
    <location>
        <begin position="316"/>
        <end position="338"/>
    </location>
</feature>
<feature type="compositionally biased region" description="Basic residues" evidence="12">
    <location>
        <begin position="837"/>
        <end position="849"/>
    </location>
</feature>
<dbReference type="InterPro" id="IPR014743">
    <property type="entry name" value="Cl-channel_core"/>
</dbReference>
<keyword evidence="9 11" id="KW-0868">Chloride</keyword>
<dbReference type="VEuPathDB" id="TriTrypDB:BSAL_19605"/>
<gene>
    <name evidence="14" type="ORF">BSAL_19605</name>
</gene>
<dbReference type="AlphaFoldDB" id="A0A0S4JG93"/>
<dbReference type="PANTHER" id="PTHR11689">
    <property type="entry name" value="CHLORIDE CHANNEL PROTEIN CLC FAMILY MEMBER"/>
    <property type="match status" value="1"/>
</dbReference>
<evidence type="ECO:0000256" key="3">
    <source>
        <dbReference type="ARBA" id="ARBA00022692"/>
    </source>
</evidence>
<dbReference type="SUPFAM" id="SSF54631">
    <property type="entry name" value="CBS-domain pair"/>
    <property type="match status" value="1"/>
</dbReference>
<keyword evidence="6 11" id="KW-0406">Ion transport</keyword>
<organism evidence="14 15">
    <name type="scientific">Bodo saltans</name>
    <name type="common">Flagellated protozoan</name>
    <dbReference type="NCBI Taxonomy" id="75058"/>
    <lineage>
        <taxon>Eukaryota</taxon>
        <taxon>Discoba</taxon>
        <taxon>Euglenozoa</taxon>
        <taxon>Kinetoplastea</taxon>
        <taxon>Metakinetoplastina</taxon>
        <taxon>Eubodonida</taxon>
        <taxon>Bodonidae</taxon>
        <taxon>Bodo</taxon>
    </lineage>
</organism>
<keyword evidence="8 11" id="KW-0472">Membrane</keyword>
<dbReference type="PANTHER" id="PTHR11689:SF159">
    <property type="entry name" value="CHLORIDE CHANNEL PROTEIN"/>
    <property type="match status" value="1"/>
</dbReference>
<dbReference type="Gene3D" id="3.10.580.10">
    <property type="entry name" value="CBS-domain"/>
    <property type="match status" value="1"/>
</dbReference>
<feature type="compositionally biased region" description="Basic and acidic residues" evidence="12">
    <location>
        <begin position="826"/>
        <end position="835"/>
    </location>
</feature>
<accession>A0A0S4JG93</accession>
<comment type="similarity">
    <text evidence="11">Belongs to the chloride channel (TC 2.A.49) family.</text>
</comment>
<proteinExistence type="inferred from homology"/>
<protein>
    <recommendedName>
        <fullName evidence="11">Chloride channel protein</fullName>
    </recommendedName>
</protein>
<keyword evidence="2 11" id="KW-0813">Transport</keyword>
<feature type="transmembrane region" description="Helical" evidence="11">
    <location>
        <begin position="557"/>
        <end position="580"/>
    </location>
</feature>
<dbReference type="Proteomes" id="UP000051952">
    <property type="component" value="Unassembled WGS sequence"/>
</dbReference>
<evidence type="ECO:0000256" key="10">
    <source>
        <dbReference type="PROSITE-ProRule" id="PRU00703"/>
    </source>
</evidence>
<dbReference type="SUPFAM" id="SSF81340">
    <property type="entry name" value="Clc chloride channel"/>
    <property type="match status" value="1"/>
</dbReference>
<evidence type="ECO:0000256" key="6">
    <source>
        <dbReference type="ARBA" id="ARBA00023065"/>
    </source>
</evidence>
<dbReference type="PRINTS" id="PR00762">
    <property type="entry name" value="CLCHANNEL"/>
</dbReference>
<feature type="transmembrane region" description="Helical" evidence="11">
    <location>
        <begin position="497"/>
        <end position="517"/>
    </location>
</feature>
<dbReference type="Gene3D" id="1.10.3080.10">
    <property type="entry name" value="Clc chloride channel"/>
    <property type="match status" value="1"/>
</dbReference>
<evidence type="ECO:0000256" key="9">
    <source>
        <dbReference type="ARBA" id="ARBA00023214"/>
    </source>
</evidence>
<feature type="region of interest" description="Disordered" evidence="12">
    <location>
        <begin position="826"/>
        <end position="849"/>
    </location>
</feature>
<evidence type="ECO:0000256" key="7">
    <source>
        <dbReference type="ARBA" id="ARBA00023122"/>
    </source>
</evidence>
<evidence type="ECO:0000256" key="11">
    <source>
        <dbReference type="RuleBase" id="RU361221"/>
    </source>
</evidence>
<evidence type="ECO:0000256" key="1">
    <source>
        <dbReference type="ARBA" id="ARBA00004141"/>
    </source>
</evidence>
<dbReference type="GO" id="GO:0016020">
    <property type="term" value="C:membrane"/>
    <property type="evidence" value="ECO:0007669"/>
    <property type="project" value="UniProtKB-SubCell"/>
</dbReference>
<dbReference type="Pfam" id="PF00571">
    <property type="entry name" value="CBS"/>
    <property type="match status" value="1"/>
</dbReference>
<evidence type="ECO:0000256" key="4">
    <source>
        <dbReference type="ARBA" id="ARBA00022737"/>
    </source>
</evidence>
<dbReference type="InterPro" id="IPR001807">
    <property type="entry name" value="ClC"/>
</dbReference>
<evidence type="ECO:0000256" key="12">
    <source>
        <dbReference type="SAM" id="MobiDB-lite"/>
    </source>
</evidence>
<dbReference type="InterPro" id="IPR000644">
    <property type="entry name" value="CBS_dom"/>
</dbReference>
<sequence length="849" mass="94920">MSRHEEIPLVSRYEDAAMSSFDRKSGAAHNVWLQELGEMEEEGDHRFNRHRAPLFERAKKPHVFTADQRKRMDGYESIDFFEAQSLIYKDHLRAVKSEPRWVKWAVYVAVGMSTGLWACVLFQTLDFLSNARRSVVETIVNNRNDEKGTTGVGVHLTTSGIRMDAFLYGYGTMLLWAIVGCLLSSLCCLIMPSAAGSGVPDVMAYLNGVMFPLIFNVRTLVVKTASCILAVSSGLPGGVEGPMIHIGALIGAGLPSGRSRSMGFSNRFLSMFRNAKDTRDFITAGAACGITSAFSSPIGGLLFVMEEVATFFPVKLSWMVFVSALACMCTMQLVNTYLQGWKYNSFAPADGNFADTAITMFRTQFQEFHSIPLNILTFVPTIVTGIALGLLSVVFVLGNQRVNRFRARNIFPKPLFRVLEPALFVSVYMSCCYLVPLAFSCKPIPPMIKENAETLGIELWTAFCPDRENEFHPLATLTLTNSYNVIRSLFVRNAADLFPWHALLIYQAIYTIGAMYGGGMFTSIGVVIPTIVMGAIGGRLLGVAFNEPTWADPGVISLVGAAAYFGGLSRLTFSLVVIMMEITNDLTHMSCMMVGIIIAKTVADQFCHSLYHSILEMKCVPFLPVANSLHKLDTYSAKDIMTEKVVILKTIESFQRIVEVLRTTKHNCFPVVSVADGKRYRGLLQRKQLELLLWYIYFRDTDPCTRTVSTGFYSSNSLTPMQLKEHASYADLKKVEDRIYWERLAAIPNVESLPAETTTAFVDLNPYVDVAALYVRDVMCLSRAYSMFQNMALRHLPVLNRHNFVVGIITRKNFVEDRMHERIDAAAMKSKEAKRSSSIKRRQAHPREE</sequence>
<name>A0A0S4JG93_BODSA</name>
<comment type="subcellular location">
    <subcellularLocation>
        <location evidence="1 11">Membrane</location>
        <topology evidence="1 11">Multi-pass membrane protein</topology>
    </subcellularLocation>
</comment>
<dbReference type="OrthoDB" id="428525at2759"/>
<evidence type="ECO:0000256" key="5">
    <source>
        <dbReference type="ARBA" id="ARBA00022989"/>
    </source>
</evidence>
<feature type="transmembrane region" description="Helical" evidence="11">
    <location>
        <begin position="418"/>
        <end position="439"/>
    </location>
</feature>
<keyword evidence="7 10" id="KW-0129">CBS domain</keyword>
<evidence type="ECO:0000256" key="8">
    <source>
        <dbReference type="ARBA" id="ARBA00023136"/>
    </source>
</evidence>
<keyword evidence="3 11" id="KW-0812">Transmembrane</keyword>
<keyword evidence="15" id="KW-1185">Reference proteome</keyword>
<feature type="transmembrane region" description="Helical" evidence="11">
    <location>
        <begin position="104"/>
        <end position="125"/>
    </location>
</feature>
<feature type="transmembrane region" description="Helical" evidence="11">
    <location>
        <begin position="375"/>
        <end position="397"/>
    </location>
</feature>
<feature type="domain" description="CBS" evidence="13">
    <location>
        <begin position="641"/>
        <end position="701"/>
    </location>
</feature>
<dbReference type="EMBL" id="CYKH01001710">
    <property type="protein sequence ID" value="CUG89156.1"/>
    <property type="molecule type" value="Genomic_DNA"/>
</dbReference>